<dbReference type="InterPro" id="IPR001202">
    <property type="entry name" value="WW_dom"/>
</dbReference>
<dbReference type="SMART" id="SM00456">
    <property type="entry name" value="WW"/>
    <property type="match status" value="1"/>
</dbReference>
<proteinExistence type="predicted"/>
<organism evidence="5 6">
    <name type="scientific">Chloropicon roscoffensis</name>
    <dbReference type="NCBI Taxonomy" id="1461544"/>
    <lineage>
        <taxon>Eukaryota</taxon>
        <taxon>Viridiplantae</taxon>
        <taxon>Chlorophyta</taxon>
        <taxon>Chloropicophyceae</taxon>
        <taxon>Chloropicales</taxon>
        <taxon>Chloropicaceae</taxon>
        <taxon>Chloropicon</taxon>
    </lineage>
</organism>
<dbReference type="EMBL" id="CP151502">
    <property type="protein sequence ID" value="WZN59826.1"/>
    <property type="molecule type" value="Genomic_DNA"/>
</dbReference>
<keyword evidence="2" id="KW-0812">Transmembrane</keyword>
<reference evidence="5 6" key="1">
    <citation type="submission" date="2024-03" db="EMBL/GenBank/DDBJ databases">
        <title>Complete genome sequence of the green alga Chloropicon roscoffensis RCC1871.</title>
        <authorList>
            <person name="Lemieux C."/>
            <person name="Pombert J.-F."/>
            <person name="Otis C."/>
            <person name="Turmel M."/>
        </authorList>
    </citation>
    <scope>NUCLEOTIDE SEQUENCE [LARGE SCALE GENOMIC DNA]</scope>
    <source>
        <strain evidence="5 6">RCC1871</strain>
    </source>
</reference>
<keyword evidence="2" id="KW-0472">Membrane</keyword>
<feature type="domain" description="SAC" evidence="4">
    <location>
        <begin position="153"/>
        <end position="472"/>
    </location>
</feature>
<evidence type="ECO:0000313" key="5">
    <source>
        <dbReference type="EMBL" id="WZN59826.1"/>
    </source>
</evidence>
<dbReference type="GO" id="GO:0016791">
    <property type="term" value="F:phosphatase activity"/>
    <property type="evidence" value="ECO:0007669"/>
    <property type="project" value="InterPro"/>
</dbReference>
<dbReference type="PROSITE" id="PS50020">
    <property type="entry name" value="WW_DOMAIN_2"/>
    <property type="match status" value="1"/>
</dbReference>
<evidence type="ECO:0000259" key="3">
    <source>
        <dbReference type="PROSITE" id="PS50020"/>
    </source>
</evidence>
<evidence type="ECO:0000256" key="2">
    <source>
        <dbReference type="SAM" id="Phobius"/>
    </source>
</evidence>
<feature type="compositionally biased region" description="Basic and acidic residues" evidence="1">
    <location>
        <begin position="689"/>
        <end position="698"/>
    </location>
</feature>
<evidence type="ECO:0000313" key="6">
    <source>
        <dbReference type="Proteomes" id="UP001472866"/>
    </source>
</evidence>
<evidence type="ECO:0000256" key="1">
    <source>
        <dbReference type="SAM" id="MobiDB-lite"/>
    </source>
</evidence>
<sequence length="716" mass="79935">MASVQSRRGLTGPSGARSEVTVVETKSGRILLVLSPRTEETTKIVEVDHTSGVLLPQPKDMVQEFKAHNEALEYLSGMSDSIKTSESGSAILGFVVLAGWVLVLIARRTRVSMVLPGGHEVHTVTDSKWFRIPLNGFDRTRVSRDEMKNLNTVTEFAIEGVHFYCETLDVSCPFPGRAGSDFCTEFVWNEWLGQPFWRAGMHQYCPRLFQGFAESMDLKDSNGTPFSYAHFCRRSRQHPGTRYLARGINANAGCGNEIECELLLWRPGSGDGASHKYASYVWRRGSVPIWWGVDIRNTVGEAEIWVKQNDSYEHTARYFRRLRRQYTREGDGTGSFSVTCVNLLRCAPGRSELKLSEGFQKGVRSANKMIQNMDLRVLNFDWHANTKALGEKGTIKGLWMSINNMLREVGFNSGSVTLVEDSDGTKAFEFSRETVQKGVLRYNCADSLDRTNVASFFGVVPVLLQQCRVLDLDLIERQKGEDSEGDLPEGWEARTDQVTGKKFYIDHVNRRTTWSSPAVPLQAMEAMATAVDGRGDWWVLDGEVDGVREAVSTKVLGSLMEQFKVEGDLNAMLYTGSRAMHSAILQQILPPDRHVKSKSGIDSALLSVKRRYLNLVHDGHRQQQMEMFLGISICRYFPTLNSHNPYEYISMRADPESDDEEDAAEPAQKETGGHGASDGASLMPGGSMELKETEDLVKGTETAPELDDLIDFGVTA</sequence>
<dbReference type="Proteomes" id="UP001472866">
    <property type="component" value="Chromosome 02"/>
</dbReference>
<dbReference type="SUPFAM" id="SSF51045">
    <property type="entry name" value="WW domain"/>
    <property type="match status" value="1"/>
</dbReference>
<dbReference type="Pfam" id="PF00397">
    <property type="entry name" value="WW"/>
    <property type="match status" value="1"/>
</dbReference>
<dbReference type="PANTHER" id="PTHR46817:SF1">
    <property type="entry name" value="SAC DOMAIN-CONTAINING PROTEIN"/>
    <property type="match status" value="1"/>
</dbReference>
<dbReference type="CDD" id="cd00201">
    <property type="entry name" value="WW"/>
    <property type="match status" value="1"/>
</dbReference>
<protein>
    <submittedName>
        <fullName evidence="5">Phosphoinositide phosphatase Sac9</fullName>
    </submittedName>
</protein>
<dbReference type="Pfam" id="PF02383">
    <property type="entry name" value="Syja_N"/>
    <property type="match status" value="1"/>
</dbReference>
<feature type="domain" description="WW" evidence="3">
    <location>
        <begin position="485"/>
        <end position="519"/>
    </location>
</feature>
<dbReference type="PANTHER" id="PTHR46817">
    <property type="entry name" value="PHOSPHOINOSITIDE PHOSPHATASE SAC9-RELATED"/>
    <property type="match status" value="1"/>
</dbReference>
<dbReference type="InterPro" id="IPR002013">
    <property type="entry name" value="SAC_dom"/>
</dbReference>
<gene>
    <name evidence="5" type="ORF">HKI87_02g13540</name>
</gene>
<feature type="region of interest" description="Disordered" evidence="1">
    <location>
        <begin position="654"/>
        <end position="716"/>
    </location>
</feature>
<dbReference type="InterPro" id="IPR036020">
    <property type="entry name" value="WW_dom_sf"/>
</dbReference>
<dbReference type="Gene3D" id="2.20.70.10">
    <property type="match status" value="1"/>
</dbReference>
<keyword evidence="2" id="KW-1133">Transmembrane helix</keyword>
<accession>A0AAX4P1N0</accession>
<evidence type="ECO:0000259" key="4">
    <source>
        <dbReference type="PROSITE" id="PS50275"/>
    </source>
</evidence>
<keyword evidence="6" id="KW-1185">Reference proteome</keyword>
<dbReference type="AlphaFoldDB" id="A0AAX4P1N0"/>
<dbReference type="PROSITE" id="PS50275">
    <property type="entry name" value="SAC"/>
    <property type="match status" value="1"/>
</dbReference>
<name>A0AAX4P1N0_9CHLO</name>
<feature type="transmembrane region" description="Helical" evidence="2">
    <location>
        <begin position="88"/>
        <end position="106"/>
    </location>
</feature>